<dbReference type="GeneID" id="19013555"/>
<evidence type="ECO:0000256" key="4">
    <source>
        <dbReference type="ARBA" id="ARBA00023136"/>
    </source>
</evidence>
<name>K8F3L9_9CHLO</name>
<evidence type="ECO:0000313" key="6">
    <source>
        <dbReference type="EMBL" id="CCO66675.1"/>
    </source>
</evidence>
<keyword evidence="2" id="KW-0812">Transmembrane</keyword>
<proteinExistence type="predicted"/>
<dbReference type="PANTHER" id="PTHR33514">
    <property type="entry name" value="PROTEIN ABCI12, CHLOROPLASTIC"/>
    <property type="match status" value="1"/>
</dbReference>
<dbReference type="PANTHER" id="PTHR33514:SF13">
    <property type="entry name" value="PROTEIN ABCI12, CHLOROPLASTIC"/>
    <property type="match status" value="1"/>
</dbReference>
<dbReference type="GO" id="GO:0009507">
    <property type="term" value="C:chloroplast"/>
    <property type="evidence" value="ECO:0007669"/>
    <property type="project" value="TreeGrafter"/>
</dbReference>
<keyword evidence="4" id="KW-0472">Membrane</keyword>
<evidence type="ECO:0000256" key="2">
    <source>
        <dbReference type="ARBA" id="ARBA00022692"/>
    </source>
</evidence>
<protein>
    <submittedName>
        <fullName evidence="6">Cobalt ABC transporter permease</fullName>
    </submittedName>
</protein>
<evidence type="ECO:0000256" key="1">
    <source>
        <dbReference type="ARBA" id="ARBA00004141"/>
    </source>
</evidence>
<feature type="compositionally biased region" description="Basic residues" evidence="5">
    <location>
        <begin position="34"/>
        <end position="54"/>
    </location>
</feature>
<gene>
    <name evidence="6" type="ORF">Bathy09g00480</name>
</gene>
<dbReference type="STRING" id="41875.K8F3L9"/>
<dbReference type="GO" id="GO:0005886">
    <property type="term" value="C:plasma membrane"/>
    <property type="evidence" value="ECO:0007669"/>
    <property type="project" value="UniProtKB-ARBA"/>
</dbReference>
<organism evidence="6 7">
    <name type="scientific">Bathycoccus prasinos</name>
    <dbReference type="NCBI Taxonomy" id="41875"/>
    <lineage>
        <taxon>Eukaryota</taxon>
        <taxon>Viridiplantae</taxon>
        <taxon>Chlorophyta</taxon>
        <taxon>Mamiellophyceae</taxon>
        <taxon>Mamiellales</taxon>
        <taxon>Bathycoccaceae</taxon>
        <taxon>Bathycoccus</taxon>
    </lineage>
</organism>
<dbReference type="eggNOG" id="ENOG502QTQ5">
    <property type="taxonomic scope" value="Eukaryota"/>
</dbReference>
<dbReference type="InterPro" id="IPR003339">
    <property type="entry name" value="ABC/ECF_trnsptr_transmembrane"/>
</dbReference>
<evidence type="ECO:0000256" key="3">
    <source>
        <dbReference type="ARBA" id="ARBA00022989"/>
    </source>
</evidence>
<dbReference type="Pfam" id="PF02361">
    <property type="entry name" value="CbiQ"/>
    <property type="match status" value="1"/>
</dbReference>
<dbReference type="RefSeq" id="XP_007511115.1">
    <property type="nucleotide sequence ID" value="XM_007511053.1"/>
</dbReference>
<feature type="compositionally biased region" description="Low complexity" evidence="5">
    <location>
        <begin position="7"/>
        <end position="28"/>
    </location>
</feature>
<evidence type="ECO:0000256" key="5">
    <source>
        <dbReference type="SAM" id="MobiDB-lite"/>
    </source>
</evidence>
<accession>K8F3L9</accession>
<comment type="subcellular location">
    <subcellularLocation>
        <location evidence="1">Membrane</location>
        <topology evidence="1">Multi-pass membrane protein</topology>
    </subcellularLocation>
</comment>
<dbReference type="OrthoDB" id="2019294at2759"/>
<dbReference type="KEGG" id="bpg:Bathy09g00480"/>
<reference evidence="6 7" key="1">
    <citation type="submission" date="2011-10" db="EMBL/GenBank/DDBJ databases">
        <authorList>
            <person name="Genoscope - CEA"/>
        </authorList>
    </citation>
    <scope>NUCLEOTIDE SEQUENCE [LARGE SCALE GENOMIC DNA]</scope>
    <source>
        <strain evidence="6 7">RCC 1105</strain>
    </source>
</reference>
<sequence length="411" mass="45407">MVRGRVSSSSFCSSSSSSSSSSSLSSSSRFLFQRPRKQHTLAASKGRKRRRRRTSSPPPSKAGGVFYDDKNDSNDKNNKNNTPPMQQKVLTRFLELPTVPIGQYVASPTSYLHKLDSRLKQAWLVALLLCPSMANEPVERVCVCLFLVLASATSLPRKVWGSHTRNLGVLALALFVFAAIGSDGVPLLTQPREPAAALEGLENVEGIALLTSYKYAILNFGPIHVTRRGVTIATNAACVTFTALQSAHMALCTTTPESLAFAMRWYLTPLKKVFKVETDEIVFTLLLALRFTSIVFEETRNLSLGLASRGLDWKNLGFRGSIDVFMQLLARLMDSLFANAKAISEAAESRGYNSNSDDDDDNDFFDNERGYGTQDNSKSYLRIENYVGTFLLCAFVLHFSDFHVAKMFSNA</sequence>
<dbReference type="AlphaFoldDB" id="K8F3L9"/>
<dbReference type="CDD" id="cd16914">
    <property type="entry name" value="EcfT"/>
    <property type="match status" value="1"/>
</dbReference>
<keyword evidence="3" id="KW-1133">Transmembrane helix</keyword>
<keyword evidence="7" id="KW-1185">Reference proteome</keyword>
<feature type="region of interest" description="Disordered" evidence="5">
    <location>
        <begin position="1"/>
        <end position="84"/>
    </location>
</feature>
<evidence type="ECO:0000313" key="7">
    <source>
        <dbReference type="Proteomes" id="UP000198341"/>
    </source>
</evidence>
<feature type="compositionally biased region" description="Basic and acidic residues" evidence="5">
    <location>
        <begin position="67"/>
        <end position="78"/>
    </location>
</feature>
<dbReference type="EMBL" id="FO082270">
    <property type="protein sequence ID" value="CCO66675.1"/>
    <property type="molecule type" value="Genomic_DNA"/>
</dbReference>
<dbReference type="Proteomes" id="UP000198341">
    <property type="component" value="Chromosome 9"/>
</dbReference>